<protein>
    <submittedName>
        <fullName evidence="2">Helix-turn-helix</fullName>
    </submittedName>
</protein>
<dbReference type="InterPro" id="IPR001387">
    <property type="entry name" value="Cro/C1-type_HTH"/>
</dbReference>
<dbReference type="InterPro" id="IPR010982">
    <property type="entry name" value="Lambda_DNA-bd_dom_sf"/>
</dbReference>
<keyword evidence="3" id="KW-1185">Reference proteome</keyword>
<dbReference type="PROSITE" id="PS50943">
    <property type="entry name" value="HTH_CROC1"/>
    <property type="match status" value="1"/>
</dbReference>
<evidence type="ECO:0000259" key="1">
    <source>
        <dbReference type="PROSITE" id="PS50943"/>
    </source>
</evidence>
<dbReference type="AlphaFoldDB" id="A0A1W2CV99"/>
<dbReference type="STRING" id="1121400.SAMN02746065_113127"/>
<feature type="domain" description="HTH cro/C1-type" evidence="1">
    <location>
        <begin position="36"/>
        <end position="94"/>
    </location>
</feature>
<organism evidence="2 3">
    <name type="scientific">Desulfocicer vacuolatum DSM 3385</name>
    <dbReference type="NCBI Taxonomy" id="1121400"/>
    <lineage>
        <taxon>Bacteria</taxon>
        <taxon>Pseudomonadati</taxon>
        <taxon>Thermodesulfobacteriota</taxon>
        <taxon>Desulfobacteria</taxon>
        <taxon>Desulfobacterales</taxon>
        <taxon>Desulfobacteraceae</taxon>
        <taxon>Desulfocicer</taxon>
    </lineage>
</organism>
<dbReference type="CDD" id="cd00093">
    <property type="entry name" value="HTH_XRE"/>
    <property type="match status" value="1"/>
</dbReference>
<dbReference type="SUPFAM" id="SSF47413">
    <property type="entry name" value="lambda repressor-like DNA-binding domains"/>
    <property type="match status" value="1"/>
</dbReference>
<accession>A0A1W2CV99</accession>
<evidence type="ECO:0000313" key="3">
    <source>
        <dbReference type="Proteomes" id="UP000192418"/>
    </source>
</evidence>
<dbReference type="GO" id="GO:0003677">
    <property type="term" value="F:DNA binding"/>
    <property type="evidence" value="ECO:0007669"/>
    <property type="project" value="InterPro"/>
</dbReference>
<evidence type="ECO:0000313" key="2">
    <source>
        <dbReference type="EMBL" id="SMC88834.1"/>
    </source>
</evidence>
<gene>
    <name evidence="2" type="ORF">SAMN02746065_113127</name>
</gene>
<sequence length="139" mass="15813">MNCHHTTAAFTLSPESWASIQYPYHVRLVKYLGKAIQDTRKKQNMRQSDLADITGTSVKFISDVERGKETIQMDKTFVLLRALGLKLYVTPDLIETKNDKSITSYAANELYKILKVPVRGKINQFFIETLESALAVTRS</sequence>
<reference evidence="2 3" key="1">
    <citation type="submission" date="2017-04" db="EMBL/GenBank/DDBJ databases">
        <authorList>
            <person name="Afonso C.L."/>
            <person name="Miller P.J."/>
            <person name="Scott M.A."/>
            <person name="Spackman E."/>
            <person name="Goraichik I."/>
            <person name="Dimitrov K.M."/>
            <person name="Suarez D.L."/>
            <person name="Swayne D.E."/>
        </authorList>
    </citation>
    <scope>NUCLEOTIDE SEQUENCE [LARGE SCALE GENOMIC DNA]</scope>
    <source>
        <strain evidence="2 3">DSM 3385</strain>
    </source>
</reference>
<dbReference type="RefSeq" id="WP_232367152.1">
    <property type="nucleotide sequence ID" value="NZ_FWXY01000013.1"/>
</dbReference>
<proteinExistence type="predicted"/>
<dbReference type="EMBL" id="FWXY01000013">
    <property type="protein sequence ID" value="SMC88834.1"/>
    <property type="molecule type" value="Genomic_DNA"/>
</dbReference>
<dbReference type="Pfam" id="PF01381">
    <property type="entry name" value="HTH_3"/>
    <property type="match status" value="1"/>
</dbReference>
<dbReference type="Gene3D" id="1.10.260.40">
    <property type="entry name" value="lambda repressor-like DNA-binding domains"/>
    <property type="match status" value="1"/>
</dbReference>
<name>A0A1W2CV99_9BACT</name>
<dbReference type="SMART" id="SM00530">
    <property type="entry name" value="HTH_XRE"/>
    <property type="match status" value="1"/>
</dbReference>
<dbReference type="Proteomes" id="UP000192418">
    <property type="component" value="Unassembled WGS sequence"/>
</dbReference>